<reference evidence="2" key="1">
    <citation type="journal article" date="2015" name="Nature">
        <title>Complex archaea that bridge the gap between prokaryotes and eukaryotes.</title>
        <authorList>
            <person name="Spang A."/>
            <person name="Saw J.H."/>
            <person name="Jorgensen S.L."/>
            <person name="Zaremba-Niedzwiedzka K."/>
            <person name="Martijn J."/>
            <person name="Lind A.E."/>
            <person name="van Eijk R."/>
            <person name="Schleper C."/>
            <person name="Guy L."/>
            <person name="Ettema T.J."/>
        </authorList>
    </citation>
    <scope>NUCLEOTIDE SEQUENCE</scope>
</reference>
<evidence type="ECO:0000313" key="2">
    <source>
        <dbReference type="EMBL" id="KKN10082.1"/>
    </source>
</evidence>
<dbReference type="EMBL" id="LAZR01004279">
    <property type="protein sequence ID" value="KKN10082.1"/>
    <property type="molecule type" value="Genomic_DNA"/>
</dbReference>
<evidence type="ECO:0000256" key="1">
    <source>
        <dbReference type="SAM" id="MobiDB-lite"/>
    </source>
</evidence>
<feature type="compositionally biased region" description="Basic residues" evidence="1">
    <location>
        <begin position="62"/>
        <end position="71"/>
    </location>
</feature>
<proteinExistence type="predicted"/>
<dbReference type="AlphaFoldDB" id="A0A0F9NDM4"/>
<gene>
    <name evidence="2" type="ORF">LCGC14_1040190</name>
</gene>
<feature type="region of interest" description="Disordered" evidence="1">
    <location>
        <begin position="52"/>
        <end position="71"/>
    </location>
</feature>
<accession>A0A0F9NDM4</accession>
<organism evidence="2">
    <name type="scientific">marine sediment metagenome</name>
    <dbReference type="NCBI Taxonomy" id="412755"/>
    <lineage>
        <taxon>unclassified sequences</taxon>
        <taxon>metagenomes</taxon>
        <taxon>ecological metagenomes</taxon>
    </lineage>
</organism>
<name>A0A0F9NDM4_9ZZZZ</name>
<sequence length="71" mass="8063">MPLGIGYGKEKKLRRSIAKKKDYLKANEHRIARGDANTPTYAQWTSASKTEKGLMKAGVGQKKLRRMRSKK</sequence>
<protein>
    <submittedName>
        <fullName evidence="2">Uncharacterized protein</fullName>
    </submittedName>
</protein>
<comment type="caution">
    <text evidence="2">The sequence shown here is derived from an EMBL/GenBank/DDBJ whole genome shotgun (WGS) entry which is preliminary data.</text>
</comment>